<protein>
    <submittedName>
        <fullName evidence="1">Uncharacterized protein</fullName>
    </submittedName>
</protein>
<dbReference type="GeneID" id="68857466"/>
<gene>
    <name evidence="1" type="ORF">HSEST_0830</name>
</gene>
<organism evidence="1 2">
    <name type="scientific">Halapricum desulfuricans</name>
    <dbReference type="NCBI Taxonomy" id="2841257"/>
    <lineage>
        <taxon>Archaea</taxon>
        <taxon>Methanobacteriati</taxon>
        <taxon>Methanobacteriota</taxon>
        <taxon>Stenosarchaea group</taxon>
        <taxon>Halobacteria</taxon>
        <taxon>Halobacteriales</taxon>
        <taxon>Haloarculaceae</taxon>
        <taxon>Halapricum</taxon>
    </lineage>
</organism>
<evidence type="ECO:0000313" key="2">
    <source>
        <dbReference type="Proteomes" id="UP000663292"/>
    </source>
</evidence>
<proteinExistence type="predicted"/>
<keyword evidence="2" id="KW-1185">Reference proteome</keyword>
<reference evidence="1 2" key="1">
    <citation type="submission" date="2020-11" db="EMBL/GenBank/DDBJ databases">
        <title>Carbohydrate-dependent, anaerobic sulfur respiration: A novel catabolism in halophilic archaea.</title>
        <authorList>
            <person name="Sorokin D.Y."/>
            <person name="Messina E."/>
            <person name="Smedile F."/>
            <person name="La Cono V."/>
            <person name="Hallsworth J.E."/>
            <person name="Yakimov M.M."/>
        </authorList>
    </citation>
    <scope>NUCLEOTIDE SEQUENCE [LARGE SCALE GENOMIC DNA]</scope>
    <source>
        <strain evidence="1 2">HSR-Est</strain>
    </source>
</reference>
<name>A0A897NPL0_9EURY</name>
<dbReference type="AlphaFoldDB" id="A0A897NPL0"/>
<dbReference type="RefSeq" id="WP_229122308.1">
    <property type="nucleotide sequence ID" value="NZ_CP064791.1"/>
</dbReference>
<dbReference type="EMBL" id="CP064791">
    <property type="protein sequence ID" value="QSG14374.1"/>
    <property type="molecule type" value="Genomic_DNA"/>
</dbReference>
<accession>A0A897NPL0</accession>
<dbReference type="Proteomes" id="UP000663292">
    <property type="component" value="Chromosome"/>
</dbReference>
<evidence type="ECO:0000313" key="1">
    <source>
        <dbReference type="EMBL" id="QSG14374.1"/>
    </source>
</evidence>
<sequence>MSTAHGLAEWLEDFFNEKDAGIEEITVARKTLYIEADVSVDSGESAAATAAAMFNESGWPDGIQEVTIKLIDGDDEEIMSVFPEEIHTDELS</sequence>